<evidence type="ECO:0000256" key="2">
    <source>
        <dbReference type="SAM" id="MobiDB-lite"/>
    </source>
</evidence>
<sequence length="235" mass="24816">MTSACAAAAPPMSGPDGTTDECVWSDPDDPSMTAYRRSKVVAERAAWDFASGRDGGTALTTVPPGAAFGPVLSTDNLGRVQIIGRMLEGRVPGTPRVGREVDVRDLADTHVRAMGSPEAAGERLIAAGDFLWMSEVAQALRDGLSRAARRTPTRRLPDLALRIAAHFDPAPRSVRPMLGHKHLHSSAKAERLPARRARPAAETVAACAQDLVAKGAVRVRPAAGRVTAAPQTRPP</sequence>
<gene>
    <name evidence="3" type="ORF">GCM10023335_12790</name>
</gene>
<keyword evidence="4" id="KW-1185">Reference proteome</keyword>
<accession>A0ABP9IJH3</accession>
<protein>
    <submittedName>
        <fullName evidence="3">Uncharacterized protein</fullName>
    </submittedName>
</protein>
<dbReference type="InterPro" id="IPR050425">
    <property type="entry name" value="NAD(P)_dehydrat-like"/>
</dbReference>
<dbReference type="SUPFAM" id="SSF51735">
    <property type="entry name" value="NAD(P)-binding Rossmann-fold domains"/>
    <property type="match status" value="1"/>
</dbReference>
<keyword evidence="1" id="KW-0560">Oxidoreductase</keyword>
<organism evidence="3 4">
    <name type="scientific">Streptomyces siamensis</name>
    <dbReference type="NCBI Taxonomy" id="1274986"/>
    <lineage>
        <taxon>Bacteria</taxon>
        <taxon>Bacillati</taxon>
        <taxon>Actinomycetota</taxon>
        <taxon>Actinomycetes</taxon>
        <taxon>Kitasatosporales</taxon>
        <taxon>Streptomycetaceae</taxon>
        <taxon>Streptomyces</taxon>
    </lineage>
</organism>
<evidence type="ECO:0000313" key="3">
    <source>
        <dbReference type="EMBL" id="GAA4999665.1"/>
    </source>
</evidence>
<dbReference type="EMBL" id="BAABKB010000002">
    <property type="protein sequence ID" value="GAA4999665.1"/>
    <property type="molecule type" value="Genomic_DNA"/>
</dbReference>
<dbReference type="PANTHER" id="PTHR10366:SF564">
    <property type="entry name" value="STEROL-4-ALPHA-CARBOXYLATE 3-DEHYDROGENASE, DECARBOXYLATING"/>
    <property type="match status" value="1"/>
</dbReference>
<dbReference type="InterPro" id="IPR036291">
    <property type="entry name" value="NAD(P)-bd_dom_sf"/>
</dbReference>
<evidence type="ECO:0000313" key="4">
    <source>
        <dbReference type="Proteomes" id="UP001501759"/>
    </source>
</evidence>
<evidence type="ECO:0000256" key="1">
    <source>
        <dbReference type="ARBA" id="ARBA00023002"/>
    </source>
</evidence>
<dbReference type="Gene3D" id="3.40.50.720">
    <property type="entry name" value="NAD(P)-binding Rossmann-like Domain"/>
    <property type="match status" value="1"/>
</dbReference>
<dbReference type="Proteomes" id="UP001501759">
    <property type="component" value="Unassembled WGS sequence"/>
</dbReference>
<reference evidence="4" key="1">
    <citation type="journal article" date="2019" name="Int. J. Syst. Evol. Microbiol.">
        <title>The Global Catalogue of Microorganisms (GCM) 10K type strain sequencing project: providing services to taxonomists for standard genome sequencing and annotation.</title>
        <authorList>
            <consortium name="The Broad Institute Genomics Platform"/>
            <consortium name="The Broad Institute Genome Sequencing Center for Infectious Disease"/>
            <person name="Wu L."/>
            <person name="Ma J."/>
        </authorList>
    </citation>
    <scope>NUCLEOTIDE SEQUENCE [LARGE SCALE GENOMIC DNA]</scope>
    <source>
        <strain evidence="4">JCM 18409</strain>
    </source>
</reference>
<name>A0ABP9IJH3_9ACTN</name>
<feature type="region of interest" description="Disordered" evidence="2">
    <location>
        <begin position="1"/>
        <end position="20"/>
    </location>
</feature>
<proteinExistence type="predicted"/>
<comment type="caution">
    <text evidence="3">The sequence shown here is derived from an EMBL/GenBank/DDBJ whole genome shotgun (WGS) entry which is preliminary data.</text>
</comment>
<dbReference type="PANTHER" id="PTHR10366">
    <property type="entry name" value="NAD DEPENDENT EPIMERASE/DEHYDRATASE"/>
    <property type="match status" value="1"/>
</dbReference>